<dbReference type="Proteomes" id="UP000187406">
    <property type="component" value="Unassembled WGS sequence"/>
</dbReference>
<feature type="domain" description="Aminotransferase-like plant mobile" evidence="1">
    <location>
        <begin position="1"/>
        <end position="146"/>
    </location>
</feature>
<keyword evidence="3" id="KW-1185">Reference proteome</keyword>
<evidence type="ECO:0000313" key="2">
    <source>
        <dbReference type="EMBL" id="GAV72062.1"/>
    </source>
</evidence>
<dbReference type="AlphaFoldDB" id="A0A1Q3BVZ4"/>
<dbReference type="EMBL" id="BDDD01000962">
    <property type="protein sequence ID" value="GAV72062.1"/>
    <property type="molecule type" value="Genomic_DNA"/>
</dbReference>
<reference evidence="3" key="1">
    <citation type="submission" date="2016-04" db="EMBL/GenBank/DDBJ databases">
        <title>Cephalotus genome sequencing.</title>
        <authorList>
            <person name="Fukushima K."/>
            <person name="Hasebe M."/>
            <person name="Fang X."/>
        </authorList>
    </citation>
    <scope>NUCLEOTIDE SEQUENCE [LARGE SCALE GENOMIC DNA]</scope>
    <source>
        <strain evidence="3">cv. St1</strain>
    </source>
</reference>
<name>A0A1Q3BVZ4_CEPFO</name>
<dbReference type="InParanoid" id="A0A1Q3BVZ4"/>
<organism evidence="2 3">
    <name type="scientific">Cephalotus follicularis</name>
    <name type="common">Albany pitcher plant</name>
    <dbReference type="NCBI Taxonomy" id="3775"/>
    <lineage>
        <taxon>Eukaryota</taxon>
        <taxon>Viridiplantae</taxon>
        <taxon>Streptophyta</taxon>
        <taxon>Embryophyta</taxon>
        <taxon>Tracheophyta</taxon>
        <taxon>Spermatophyta</taxon>
        <taxon>Magnoliopsida</taxon>
        <taxon>eudicotyledons</taxon>
        <taxon>Gunneridae</taxon>
        <taxon>Pentapetalae</taxon>
        <taxon>rosids</taxon>
        <taxon>fabids</taxon>
        <taxon>Oxalidales</taxon>
        <taxon>Cephalotaceae</taxon>
        <taxon>Cephalotus</taxon>
    </lineage>
</organism>
<comment type="caution">
    <text evidence="2">The sequence shown here is derived from an EMBL/GenBank/DDBJ whole genome shotgun (WGS) entry which is preliminary data.</text>
</comment>
<dbReference type="Pfam" id="PF10536">
    <property type="entry name" value="PMD"/>
    <property type="match status" value="1"/>
</dbReference>
<protein>
    <submittedName>
        <fullName evidence="2">PMD domain-containing protein</fullName>
    </submittedName>
</protein>
<evidence type="ECO:0000259" key="1">
    <source>
        <dbReference type="Pfam" id="PF10536"/>
    </source>
</evidence>
<dbReference type="OrthoDB" id="1421598at2759"/>
<proteinExistence type="predicted"/>
<sequence>MWLRNFLFYDILSDRVQGRFFLLAIKIAQGKRHTLASLFLGFLYHHLDLIHDDELEGGDSYLVDSHIMTSFLQVFLWERMRGYGSSSKSIRDIIVEFTSIEGVSASVLPAKILICSRWSGKKLVEGVGLHQFMDDIDHIVLRPYSALCDAKFAGGQLYYASDETGVEEMTVDE</sequence>
<dbReference type="InterPro" id="IPR019557">
    <property type="entry name" value="AminoTfrase-like_pln_mobile"/>
</dbReference>
<evidence type="ECO:0000313" key="3">
    <source>
        <dbReference type="Proteomes" id="UP000187406"/>
    </source>
</evidence>
<gene>
    <name evidence="2" type="ORF">CFOL_v3_15551</name>
</gene>
<accession>A0A1Q3BVZ4</accession>